<dbReference type="GO" id="GO:0030091">
    <property type="term" value="P:protein repair"/>
    <property type="evidence" value="ECO:0007669"/>
    <property type="project" value="UniProtKB-UniRule"/>
</dbReference>
<dbReference type="EC" id="2.1.1.77" evidence="7"/>
<feature type="region of interest" description="Disordered" evidence="8">
    <location>
        <begin position="1"/>
        <end position="21"/>
    </location>
</feature>
<dbReference type="Gene3D" id="3.40.50.150">
    <property type="entry name" value="Vaccinia Virus protein VP39"/>
    <property type="match status" value="1"/>
</dbReference>
<dbReference type="PANTHER" id="PTHR11579">
    <property type="entry name" value="PROTEIN-L-ISOASPARTATE O-METHYLTRANSFERASE"/>
    <property type="match status" value="1"/>
</dbReference>
<keyword evidence="6 7" id="KW-0949">S-adenosyl-L-methionine</keyword>
<keyword evidence="5 7" id="KW-0808">Transferase</keyword>
<evidence type="ECO:0000313" key="9">
    <source>
        <dbReference type="EMBL" id="BBD78076.1"/>
    </source>
</evidence>
<comment type="subcellular location">
    <subcellularLocation>
        <location evidence="1 7">Cytoplasm</location>
    </subcellularLocation>
</comment>
<reference evidence="9 10" key="1">
    <citation type="submission" date="2018-04" db="EMBL/GenBank/DDBJ databases">
        <title>Complete genome sequence of Hydrogenophilus thermoluteolus TH-1.</title>
        <authorList>
            <person name="Arai H."/>
        </authorList>
    </citation>
    <scope>NUCLEOTIDE SEQUENCE [LARGE SCALE GENOMIC DNA]</scope>
    <source>
        <strain evidence="9 10">TH-1</strain>
    </source>
</reference>
<gene>
    <name evidence="7" type="primary">pcm</name>
    <name evidence="9" type="ORF">HPTL_1820</name>
</gene>
<feature type="compositionally biased region" description="Basic and acidic residues" evidence="8">
    <location>
        <begin position="12"/>
        <end position="21"/>
    </location>
</feature>
<comment type="similarity">
    <text evidence="2 7">Belongs to the methyltransferase superfamily. L-isoaspartyl/D-aspartyl protein methyltransferase family.</text>
</comment>
<evidence type="ECO:0000256" key="2">
    <source>
        <dbReference type="ARBA" id="ARBA00005369"/>
    </source>
</evidence>
<comment type="catalytic activity">
    <reaction evidence="7">
        <text>[protein]-L-isoaspartate + S-adenosyl-L-methionine = [protein]-L-isoaspartate alpha-methyl ester + S-adenosyl-L-homocysteine</text>
        <dbReference type="Rhea" id="RHEA:12705"/>
        <dbReference type="Rhea" id="RHEA-COMP:12143"/>
        <dbReference type="Rhea" id="RHEA-COMP:12144"/>
        <dbReference type="ChEBI" id="CHEBI:57856"/>
        <dbReference type="ChEBI" id="CHEBI:59789"/>
        <dbReference type="ChEBI" id="CHEBI:90596"/>
        <dbReference type="ChEBI" id="CHEBI:90598"/>
        <dbReference type="EC" id="2.1.1.77"/>
    </reaction>
</comment>
<dbReference type="NCBIfam" id="NF001453">
    <property type="entry name" value="PRK00312.1"/>
    <property type="match status" value="1"/>
</dbReference>
<evidence type="ECO:0000313" key="10">
    <source>
        <dbReference type="Proteomes" id="UP000262004"/>
    </source>
</evidence>
<feature type="active site" evidence="7">
    <location>
        <position position="77"/>
    </location>
</feature>
<dbReference type="KEGG" id="htl:HPTL_1820"/>
<dbReference type="Proteomes" id="UP000262004">
    <property type="component" value="Chromosome"/>
</dbReference>
<evidence type="ECO:0000256" key="7">
    <source>
        <dbReference type="HAMAP-Rule" id="MF_00090"/>
    </source>
</evidence>
<dbReference type="NCBIfam" id="TIGR00080">
    <property type="entry name" value="pimt"/>
    <property type="match status" value="1"/>
</dbReference>
<protein>
    <recommendedName>
        <fullName evidence="7">Protein-L-isoaspartate O-methyltransferase</fullName>
        <ecNumber evidence="7">2.1.1.77</ecNumber>
    </recommendedName>
    <alternativeName>
        <fullName evidence="7">L-isoaspartyl protein carboxyl methyltransferase</fullName>
    </alternativeName>
    <alternativeName>
        <fullName evidence="7">Protein L-isoaspartyl methyltransferase</fullName>
    </alternativeName>
    <alternativeName>
        <fullName evidence="7">Protein-beta-aspartate methyltransferase</fullName>
        <shortName evidence="7">PIMT</shortName>
    </alternativeName>
</protein>
<dbReference type="Pfam" id="PF01135">
    <property type="entry name" value="PCMT"/>
    <property type="match status" value="1"/>
</dbReference>
<dbReference type="CDD" id="cd02440">
    <property type="entry name" value="AdoMet_MTases"/>
    <property type="match status" value="1"/>
</dbReference>
<dbReference type="EMBL" id="AP018558">
    <property type="protein sequence ID" value="BBD78076.1"/>
    <property type="molecule type" value="Genomic_DNA"/>
</dbReference>
<dbReference type="GO" id="GO:0004719">
    <property type="term" value="F:protein-L-isoaspartate (D-aspartate) O-methyltransferase activity"/>
    <property type="evidence" value="ECO:0007669"/>
    <property type="project" value="UniProtKB-UniRule"/>
</dbReference>
<organism evidence="9 10">
    <name type="scientific">Hydrogenophilus thermoluteolus</name>
    <name type="common">Pseudomonas hydrogenothermophila</name>
    <dbReference type="NCBI Taxonomy" id="297"/>
    <lineage>
        <taxon>Bacteria</taxon>
        <taxon>Pseudomonadati</taxon>
        <taxon>Pseudomonadota</taxon>
        <taxon>Hydrogenophilia</taxon>
        <taxon>Hydrogenophilales</taxon>
        <taxon>Hydrogenophilaceae</taxon>
        <taxon>Hydrogenophilus</taxon>
    </lineage>
</organism>
<evidence type="ECO:0000256" key="8">
    <source>
        <dbReference type="SAM" id="MobiDB-lite"/>
    </source>
</evidence>
<sequence length="227" mass="25292">MAHQLRWQEANETERGDAPFRRQRDALVQQLAAEGIRDPRVLDAMRQVPRHRFVDAALQYQAYANVALPIGHRQTISQPYIVARMLELLLAPPQPNKVLEIGVGCGYQTALLAHLVPEVFGVERIQALFEQAKANLRPFRFANVRLKWGDGAAGLPEAAPFDAILVAAACAKPPAAWFEQLEPHGRIVAPMGDETAQWLTVWQQKNGQWVAETVEPVRFVPLVAGVE</sequence>
<name>A0A2Z6DZT9_HYDTE</name>
<comment type="function">
    <text evidence="7">Catalyzes the methyl esterification of L-isoaspartyl residues in peptides and proteins that result from spontaneous decomposition of normal L-aspartyl and L-asparaginyl residues. It plays a role in the repair and/or degradation of damaged proteins.</text>
</comment>
<dbReference type="PROSITE" id="PS01279">
    <property type="entry name" value="PCMT"/>
    <property type="match status" value="1"/>
</dbReference>
<dbReference type="InterPro" id="IPR000682">
    <property type="entry name" value="PCMT"/>
</dbReference>
<evidence type="ECO:0000256" key="5">
    <source>
        <dbReference type="ARBA" id="ARBA00022679"/>
    </source>
</evidence>
<evidence type="ECO:0000256" key="3">
    <source>
        <dbReference type="ARBA" id="ARBA00022490"/>
    </source>
</evidence>
<keyword evidence="3 7" id="KW-0963">Cytoplasm</keyword>
<dbReference type="FunFam" id="3.40.50.150:FF:000010">
    <property type="entry name" value="Protein-L-isoaspartate O-methyltransferase"/>
    <property type="match status" value="1"/>
</dbReference>
<dbReference type="PANTHER" id="PTHR11579:SF0">
    <property type="entry name" value="PROTEIN-L-ISOASPARTATE(D-ASPARTATE) O-METHYLTRANSFERASE"/>
    <property type="match status" value="1"/>
</dbReference>
<proteinExistence type="inferred from homology"/>
<dbReference type="GO" id="GO:0005737">
    <property type="term" value="C:cytoplasm"/>
    <property type="evidence" value="ECO:0007669"/>
    <property type="project" value="UniProtKB-SubCell"/>
</dbReference>
<dbReference type="InterPro" id="IPR029063">
    <property type="entry name" value="SAM-dependent_MTases_sf"/>
</dbReference>
<dbReference type="GO" id="GO:0032259">
    <property type="term" value="P:methylation"/>
    <property type="evidence" value="ECO:0007669"/>
    <property type="project" value="UniProtKB-KW"/>
</dbReference>
<keyword evidence="4 7" id="KW-0489">Methyltransferase</keyword>
<dbReference type="AlphaFoldDB" id="A0A2Z6DZT9"/>
<evidence type="ECO:0000256" key="1">
    <source>
        <dbReference type="ARBA" id="ARBA00004496"/>
    </source>
</evidence>
<accession>A0A2Z6DZT9</accession>
<evidence type="ECO:0000256" key="4">
    <source>
        <dbReference type="ARBA" id="ARBA00022603"/>
    </source>
</evidence>
<dbReference type="RefSeq" id="WP_119335743.1">
    <property type="nucleotide sequence ID" value="NZ_AP018558.1"/>
</dbReference>
<dbReference type="OrthoDB" id="9810066at2"/>
<keyword evidence="10" id="KW-1185">Reference proteome</keyword>
<evidence type="ECO:0000256" key="6">
    <source>
        <dbReference type="ARBA" id="ARBA00022691"/>
    </source>
</evidence>
<dbReference type="SUPFAM" id="SSF53335">
    <property type="entry name" value="S-adenosyl-L-methionine-dependent methyltransferases"/>
    <property type="match status" value="1"/>
</dbReference>
<dbReference type="HAMAP" id="MF_00090">
    <property type="entry name" value="PIMT"/>
    <property type="match status" value="1"/>
</dbReference>